<accession>A0A1I0Z0Y4</accession>
<evidence type="ECO:0000313" key="2">
    <source>
        <dbReference type="EMBL" id="SFB19274.1"/>
    </source>
</evidence>
<keyword evidence="3" id="KW-1185">Reference proteome</keyword>
<comment type="caution">
    <text evidence="2">The sequence shown here is derived from an EMBL/GenBank/DDBJ whole genome shotgun (WGS) entry which is preliminary data.</text>
</comment>
<feature type="compositionally biased region" description="Acidic residues" evidence="1">
    <location>
        <begin position="20"/>
        <end position="51"/>
    </location>
</feature>
<sequence length="68" mass="8010">MAAATEDDTFEPEHEHLLDDDGIPEDDFDDLEDDEEGPDPILDEDEEDDYERDNREGWEGNIERWNDL</sequence>
<evidence type="ECO:0000313" key="3">
    <source>
        <dbReference type="Proteomes" id="UP000198861"/>
    </source>
</evidence>
<organism evidence="2 3">
    <name type="scientific">Azotobacter beijerinckii</name>
    <dbReference type="NCBI Taxonomy" id="170623"/>
    <lineage>
        <taxon>Bacteria</taxon>
        <taxon>Pseudomonadati</taxon>
        <taxon>Pseudomonadota</taxon>
        <taxon>Gammaproteobacteria</taxon>
        <taxon>Pseudomonadales</taxon>
        <taxon>Pseudomonadaceae</taxon>
        <taxon>Azotobacter</taxon>
    </lineage>
</organism>
<name>A0A1I0Z0Y4_9GAMM</name>
<gene>
    <name evidence="2" type="ORF">SAMN04244571_01729</name>
</gene>
<reference evidence="2 3" key="1">
    <citation type="submission" date="2016-10" db="EMBL/GenBank/DDBJ databases">
        <authorList>
            <person name="Varghese N."/>
            <person name="Submissions S."/>
        </authorList>
    </citation>
    <scope>NUCLEOTIDE SEQUENCE [LARGE SCALE GENOMIC DNA]</scope>
    <source>
        <strain evidence="2 3">DSM 282</strain>
    </source>
</reference>
<dbReference type="Proteomes" id="UP000198861">
    <property type="component" value="Unassembled WGS sequence"/>
</dbReference>
<feature type="compositionally biased region" description="Basic and acidic residues" evidence="1">
    <location>
        <begin position="52"/>
        <end position="68"/>
    </location>
</feature>
<proteinExistence type="predicted"/>
<dbReference type="EMBL" id="FOKJ01000023">
    <property type="protein sequence ID" value="SFB19274.1"/>
    <property type="molecule type" value="Genomic_DNA"/>
</dbReference>
<evidence type="ECO:0000256" key="1">
    <source>
        <dbReference type="SAM" id="MobiDB-lite"/>
    </source>
</evidence>
<protein>
    <submittedName>
        <fullName evidence="2">Uncharacterized protein</fullName>
    </submittedName>
</protein>
<dbReference type="RefSeq" id="WP_091013276.1">
    <property type="nucleotide sequence ID" value="NZ_FOKJ01000023.1"/>
</dbReference>
<feature type="region of interest" description="Disordered" evidence="1">
    <location>
        <begin position="1"/>
        <end position="68"/>
    </location>
</feature>
<feature type="compositionally biased region" description="Acidic residues" evidence="1">
    <location>
        <begin position="1"/>
        <end position="10"/>
    </location>
</feature>